<dbReference type="EMBL" id="CP000283">
    <property type="protein sequence ID" value="ABE40489.1"/>
    <property type="molecule type" value="Genomic_DNA"/>
</dbReference>
<organism evidence="1 2">
    <name type="scientific">Rhodopseudomonas palustris (strain BisB5)</name>
    <dbReference type="NCBI Taxonomy" id="316057"/>
    <lineage>
        <taxon>Bacteria</taxon>
        <taxon>Pseudomonadati</taxon>
        <taxon>Pseudomonadota</taxon>
        <taxon>Alphaproteobacteria</taxon>
        <taxon>Hyphomicrobiales</taxon>
        <taxon>Nitrobacteraceae</taxon>
        <taxon>Rhodopseudomonas</taxon>
    </lineage>
</organism>
<gene>
    <name evidence="1" type="ordered locus">RPD_3265</name>
</gene>
<reference evidence="1 2" key="1">
    <citation type="submission" date="2006-03" db="EMBL/GenBank/DDBJ databases">
        <title>Complete sequence of Rhodopseudomonas palustris BisB5.</title>
        <authorList>
            <consortium name="US DOE Joint Genome Institute"/>
            <person name="Copeland A."/>
            <person name="Lucas S."/>
            <person name="Lapidus A."/>
            <person name="Barry K."/>
            <person name="Detter J.C."/>
            <person name="Glavina del Rio T."/>
            <person name="Hammon N."/>
            <person name="Israni S."/>
            <person name="Dalin E."/>
            <person name="Tice H."/>
            <person name="Pitluck S."/>
            <person name="Chain P."/>
            <person name="Malfatti S."/>
            <person name="Shin M."/>
            <person name="Vergez L."/>
            <person name="Schmutz J."/>
            <person name="Larimer F."/>
            <person name="Land M."/>
            <person name="Hauser L."/>
            <person name="Pelletier D.A."/>
            <person name="Kyrpides N."/>
            <person name="Lykidis A."/>
            <person name="Oda Y."/>
            <person name="Harwood C.S."/>
            <person name="Richardson P."/>
        </authorList>
    </citation>
    <scope>NUCLEOTIDE SEQUENCE [LARGE SCALE GENOMIC DNA]</scope>
    <source>
        <strain evidence="1 2">BisB5</strain>
    </source>
</reference>
<evidence type="ECO:0000313" key="2">
    <source>
        <dbReference type="Proteomes" id="UP000001818"/>
    </source>
</evidence>
<evidence type="ECO:0000313" key="1">
    <source>
        <dbReference type="EMBL" id="ABE40489.1"/>
    </source>
</evidence>
<dbReference type="AlphaFoldDB" id="Q134K0"/>
<dbReference type="BioCyc" id="RPAL316057:RPD_RS16400-MONOMER"/>
<name>Q134K0_RHOPS</name>
<accession>Q134K0</accession>
<dbReference type="KEGG" id="rpd:RPD_3265"/>
<protein>
    <submittedName>
        <fullName evidence="1">Uncharacterized protein</fullName>
    </submittedName>
</protein>
<dbReference type="STRING" id="316057.RPD_3265"/>
<sequence length="61" mass="6496">MTDPRRSNPLGTDSCVCGHAVVAPSRSNYSATAVVNEWHCAACGRSWKTYADSVEPEGSIP</sequence>
<dbReference type="Proteomes" id="UP000001818">
    <property type="component" value="Chromosome"/>
</dbReference>
<proteinExistence type="predicted"/>
<dbReference type="HOGENOM" id="CLU_2919788_0_0_5"/>